<feature type="compositionally biased region" description="Polar residues" evidence="2">
    <location>
        <begin position="60"/>
        <end position="69"/>
    </location>
</feature>
<reference evidence="4" key="1">
    <citation type="submission" date="2019-06" db="EMBL/GenBank/DDBJ databases">
        <authorList>
            <person name="Zheng W."/>
        </authorList>
    </citation>
    <scope>NUCLEOTIDE SEQUENCE</scope>
    <source>
        <strain evidence="4">QDHG01</strain>
    </source>
</reference>
<dbReference type="InterPro" id="IPR032675">
    <property type="entry name" value="LRR_dom_sf"/>
</dbReference>
<name>A0A8J8P8W9_HALGN</name>
<keyword evidence="5" id="KW-1185">Reference proteome</keyword>
<dbReference type="SUPFAM" id="SSF52047">
    <property type="entry name" value="RNI-like"/>
    <property type="match status" value="2"/>
</dbReference>
<feature type="compositionally biased region" description="Basic residues" evidence="2">
    <location>
        <begin position="132"/>
        <end position="142"/>
    </location>
</feature>
<evidence type="ECO:0000256" key="1">
    <source>
        <dbReference type="ARBA" id="ARBA00022737"/>
    </source>
</evidence>
<feature type="transmembrane region" description="Helical" evidence="3">
    <location>
        <begin position="431"/>
        <end position="454"/>
    </location>
</feature>
<organism evidence="4 5">
    <name type="scientific">Halteria grandinella</name>
    <dbReference type="NCBI Taxonomy" id="5974"/>
    <lineage>
        <taxon>Eukaryota</taxon>
        <taxon>Sar</taxon>
        <taxon>Alveolata</taxon>
        <taxon>Ciliophora</taxon>
        <taxon>Intramacronucleata</taxon>
        <taxon>Spirotrichea</taxon>
        <taxon>Stichotrichia</taxon>
        <taxon>Sporadotrichida</taxon>
        <taxon>Halteriidae</taxon>
        <taxon>Halteria</taxon>
    </lineage>
</organism>
<keyword evidence="3" id="KW-0812">Transmembrane</keyword>
<feature type="region of interest" description="Disordered" evidence="2">
    <location>
        <begin position="1"/>
        <end position="20"/>
    </location>
</feature>
<dbReference type="PANTHER" id="PTHR24111">
    <property type="entry name" value="LEUCINE-RICH REPEAT-CONTAINING PROTEIN 34"/>
    <property type="match status" value="1"/>
</dbReference>
<dbReference type="Pfam" id="PF13516">
    <property type="entry name" value="LRR_6"/>
    <property type="match status" value="2"/>
</dbReference>
<evidence type="ECO:0000256" key="3">
    <source>
        <dbReference type="SAM" id="Phobius"/>
    </source>
</evidence>
<comment type="caution">
    <text evidence="4">The sequence shown here is derived from an EMBL/GenBank/DDBJ whole genome shotgun (WGS) entry which is preliminary data.</text>
</comment>
<sequence>MNESHPSSKPHSHTNSVTSNTFSRISQFLSLGVTQKLSQRDALPQNSQVEKSQEVDGDTSVLQLLASHQNNEKLHSPAENYLQKHKKYKFSLSPAEDKLSNASLKLASPQNQSKGAIQQEENEGEMFAKDIQRRHKRGARKTGKTEVNIRPPPIQPGDLLKVTKNIAWDEENGDNAEIKQEEDIEGQNQKPSQPETVSALLSLRQSVVQGNHYQQEHWEAQGDDDPNAVGPLRLNTIDPFQILSISSPNLINEVTQENLELADKSPPPLNEGGWFKFNKHTNPLLVSNQKSVLAQSQQPEDETNNLPLRIKGQEAKAKATELYTRAEKEIRKYDISIDQFKQRQWVKNPIAGWNLIMISLIYLTIIVVAVPMSIFGIEAKSCNLELHVSYHVYFIFIAMVALAPTDLYAYVHHRRILNILSQQSPLYQPPIQARELTFCSLFGHLAVFMINLLCSACQLYELYSDILIALVSLFNSLSGAFGFFAVILPVINRLIQLYACVKMFIYGLKMSVKTIGTEKVDKLLIYLSLYNMSRLMFPHFHEHKQRWLTIIIVKECAFKLLQITLKLVLITPTLSDDCSGNVTILSLMIMGNLLSAIQMVFYATQKYPKKQEEVEYQNLQELNPYYDPATHSFNAIIVNGNQDMIQKKINAFVFQPRFVTRTINISFQNLSPLIQPRYRDNFFNMLSKYQQFNFKLRELRIGECLLNYTDFKNISKIISQVPKLENLALDNILIKSIEGEQECISQLKYGIERNKNFKNLILRFRTQNKAKLFENFSSMYNLNQQLSIQFVNQFIPFPKKRSISKYKADAQSASASHQHQSTFDHIINVEPGQEESINYSLYDDLDLNFFVESRKADKNHKLFVFRDWENLLRRLYLVKSKNLSLSDMPSLALNRQTLFFKRQIEMFIFWIQYLIQKNSQLQTLSLRLASEDLKLDSPNKLQISLPQAQTIVEEILENESNSIQTATIIHNSFEILLEGACFDQLFEKVLKLNLITCLNLENIKLNPLNFFTQIGKNLPLLTQLAMANNDIDNLDGIQCVSSLNIMSCTKNKIFIDDQDVFEFLMMHLDFLEISKQHLTEEACAFDFQSLNLENQKQGLVEYKSVMISLQGTYMTDDHLCRFVLEMGYSMPHLLRMNLEDNFLTDLSLPFLEKYLNCRSNPLQMLNLSKNKFTTRASRLLKPQKLSMLTIQENYIAVEIFFRSAGGLIITDDGVLVMLQLSKQYQLPKKTAHEGSKKADSVVETAEKSFFKIDQMKQSDETRLPNSLKGNQLAMIDLKPFKLLSYLEIAHIGLEEFPIQLMIQQFLINKTPIAHLDLSGNNVGYNGCKSLNILAQRNKSLKSLRLDSSNIRCIGLSYLWLAYSDQDDDLKLEYLSVQNNGIDVGWAKRLNYKLCQPIKAKHIDLSNNKLNDKATKDLTTYFDSNKHIEILNLSHNGMTREGLRHVKEIVYRNAYIKELIVKGNQDIDESIEMCERRARASETSQKITYY</sequence>
<feature type="region of interest" description="Disordered" evidence="2">
    <location>
        <begin position="105"/>
        <end position="158"/>
    </location>
</feature>
<feature type="compositionally biased region" description="Polar residues" evidence="2">
    <location>
        <begin position="105"/>
        <end position="116"/>
    </location>
</feature>
<proteinExistence type="predicted"/>
<dbReference type="InterPro" id="IPR052201">
    <property type="entry name" value="LRR-containing_regulator"/>
</dbReference>
<dbReference type="OrthoDB" id="76105at2759"/>
<feature type="transmembrane region" description="Helical" evidence="3">
    <location>
        <begin position="351"/>
        <end position="376"/>
    </location>
</feature>
<evidence type="ECO:0000313" key="4">
    <source>
        <dbReference type="EMBL" id="TNV87656.1"/>
    </source>
</evidence>
<evidence type="ECO:0000313" key="5">
    <source>
        <dbReference type="Proteomes" id="UP000785679"/>
    </source>
</evidence>
<accession>A0A8J8P8W9</accession>
<keyword evidence="3" id="KW-1133">Transmembrane helix</keyword>
<protein>
    <submittedName>
        <fullName evidence="4">Uncharacterized protein</fullName>
    </submittedName>
</protein>
<dbReference type="Proteomes" id="UP000785679">
    <property type="component" value="Unassembled WGS sequence"/>
</dbReference>
<keyword evidence="1" id="KW-0677">Repeat</keyword>
<gene>
    <name evidence="4" type="ORF">FGO68_gene4521</name>
</gene>
<evidence type="ECO:0000256" key="2">
    <source>
        <dbReference type="SAM" id="MobiDB-lite"/>
    </source>
</evidence>
<dbReference type="Gene3D" id="3.80.10.10">
    <property type="entry name" value="Ribonuclease Inhibitor"/>
    <property type="match status" value="2"/>
</dbReference>
<dbReference type="PANTHER" id="PTHR24111:SF0">
    <property type="entry name" value="LEUCINE-RICH REPEAT-CONTAINING PROTEIN"/>
    <property type="match status" value="1"/>
</dbReference>
<dbReference type="InterPro" id="IPR001611">
    <property type="entry name" value="Leu-rich_rpt"/>
</dbReference>
<keyword evidence="3" id="KW-0472">Membrane</keyword>
<feature type="region of interest" description="Disordered" evidence="2">
    <location>
        <begin position="36"/>
        <end position="78"/>
    </location>
</feature>
<feature type="transmembrane region" description="Helical" evidence="3">
    <location>
        <begin position="388"/>
        <end position="411"/>
    </location>
</feature>
<feature type="transmembrane region" description="Helical" evidence="3">
    <location>
        <begin position="466"/>
        <end position="488"/>
    </location>
</feature>
<dbReference type="EMBL" id="RRYP01000294">
    <property type="protein sequence ID" value="TNV87656.1"/>
    <property type="molecule type" value="Genomic_DNA"/>
</dbReference>